<proteinExistence type="predicted"/>
<gene>
    <name evidence="1" type="ORF">COH52_12600</name>
</gene>
<organism evidence="1 2">
    <name type="scientific">Neisseria meningitidis</name>
    <dbReference type="NCBI Taxonomy" id="487"/>
    <lineage>
        <taxon>Bacteria</taxon>
        <taxon>Pseudomonadati</taxon>
        <taxon>Pseudomonadota</taxon>
        <taxon>Betaproteobacteria</taxon>
        <taxon>Neisseriales</taxon>
        <taxon>Neisseriaceae</taxon>
        <taxon>Neisseria</taxon>
    </lineage>
</organism>
<reference evidence="1 2" key="1">
    <citation type="submission" date="2017-09" db="EMBL/GenBank/DDBJ databases">
        <title>Phenotypic and genotypic characterization of Colombian isolates of Neisseria meningitidis recovered from invasive disease.</title>
        <authorList>
            <person name="Duarte C."/>
            <person name="Gabastou J.M."/>
            <person name="Moreno J."/>
        </authorList>
    </citation>
    <scope>NUCLEOTIDE SEQUENCE [LARGE SCALE GENOMIC DNA]</scope>
    <source>
        <strain evidence="1 2">INS-Nm1012</strain>
    </source>
</reference>
<comment type="caution">
    <text evidence="1">The sequence shown here is derived from an EMBL/GenBank/DDBJ whole genome shotgun (WGS) entry which is preliminary data.</text>
</comment>
<dbReference type="EMBL" id="NWZY01000057">
    <property type="protein sequence ID" value="RQK75616.1"/>
    <property type="molecule type" value="Genomic_DNA"/>
</dbReference>
<evidence type="ECO:0000313" key="1">
    <source>
        <dbReference type="EMBL" id="RQK75616.1"/>
    </source>
</evidence>
<name>A0A425AZQ2_NEIME</name>
<dbReference type="InterPro" id="IPR008106">
    <property type="entry name" value="Adhesin_MafB"/>
</dbReference>
<dbReference type="Proteomes" id="UP000283666">
    <property type="component" value="Unassembled WGS sequence"/>
</dbReference>
<accession>A0A425AZQ2</accession>
<sequence>MNSARQWADAHPNITATAQTALAVAEAAGTVWRGKKVELNPTK</sequence>
<dbReference type="Pfam" id="PF06255">
    <property type="entry name" value="MafB"/>
    <property type="match status" value="1"/>
</dbReference>
<evidence type="ECO:0000313" key="2">
    <source>
        <dbReference type="Proteomes" id="UP000283666"/>
    </source>
</evidence>
<protein>
    <submittedName>
        <fullName evidence="1">DUF1020 domain-containing protein</fullName>
    </submittedName>
</protein>
<dbReference type="AlphaFoldDB" id="A0A425AZQ2"/>